<dbReference type="CDD" id="cd19138">
    <property type="entry name" value="AKR_YeaE"/>
    <property type="match status" value="1"/>
</dbReference>
<evidence type="ECO:0000313" key="2">
    <source>
        <dbReference type="EMBL" id="SDK09764.1"/>
    </source>
</evidence>
<dbReference type="AlphaFoldDB" id="A0A1G8Z565"/>
<dbReference type="Gene3D" id="3.20.20.100">
    <property type="entry name" value="NADP-dependent oxidoreductase domain"/>
    <property type="match status" value="1"/>
</dbReference>
<dbReference type="Pfam" id="PF00248">
    <property type="entry name" value="Aldo_ket_red"/>
    <property type="match status" value="1"/>
</dbReference>
<dbReference type="GO" id="GO:0016491">
    <property type="term" value="F:oxidoreductase activity"/>
    <property type="evidence" value="ECO:0007669"/>
    <property type="project" value="InterPro"/>
</dbReference>
<dbReference type="PANTHER" id="PTHR43638">
    <property type="entry name" value="OXIDOREDUCTASE, ALDO/KETO REDUCTASE FAMILY PROTEIN"/>
    <property type="match status" value="1"/>
</dbReference>
<dbReference type="PRINTS" id="PR00069">
    <property type="entry name" value="ALDKETRDTASE"/>
</dbReference>
<reference evidence="2 3" key="1">
    <citation type="submission" date="2016-10" db="EMBL/GenBank/DDBJ databases">
        <authorList>
            <person name="de Groot N.N."/>
        </authorList>
    </citation>
    <scope>NUCLEOTIDE SEQUENCE [LARGE SCALE GENOMIC DNA]</scope>
    <source>
        <strain evidence="2 3">DSM 25294</strain>
    </source>
</reference>
<keyword evidence="3" id="KW-1185">Reference proteome</keyword>
<dbReference type="InterPro" id="IPR023210">
    <property type="entry name" value="NADP_OxRdtase_dom"/>
</dbReference>
<sequence length="277" mass="29814">MRSVSLPDGTELPNLGLGTWYIGDSRNRRDEEIRALRTGVDFGMNLIDTAEMYGDGASEQLVGEAIDGLRDEVFLVSKVYPHNATIEGVADACEASLKRLGTDRLDLYLLHWRGGVPLAETVEGFERLIAQGKILRWGVSNFDPGDMDELSDVPGGGAVATNQVLYNLSTRGIEWDLLPEARANGLPIMAYSPVDQARLLQDGDLIELAGDLGVSAAQLALAWAIDGGGVIAIPKAGWAEHVEENAEAAELILSDEIRAELDALFPPPNGREPLAIL</sequence>
<dbReference type="Proteomes" id="UP000199382">
    <property type="component" value="Unassembled WGS sequence"/>
</dbReference>
<dbReference type="SUPFAM" id="SSF51430">
    <property type="entry name" value="NAD(P)-linked oxidoreductase"/>
    <property type="match status" value="1"/>
</dbReference>
<evidence type="ECO:0000259" key="1">
    <source>
        <dbReference type="Pfam" id="PF00248"/>
    </source>
</evidence>
<organism evidence="2 3">
    <name type="scientific">Aliiruegeria lutimaris</name>
    <dbReference type="NCBI Taxonomy" id="571298"/>
    <lineage>
        <taxon>Bacteria</taxon>
        <taxon>Pseudomonadati</taxon>
        <taxon>Pseudomonadota</taxon>
        <taxon>Alphaproteobacteria</taxon>
        <taxon>Rhodobacterales</taxon>
        <taxon>Roseobacteraceae</taxon>
        <taxon>Aliiruegeria</taxon>
    </lineage>
</organism>
<dbReference type="InterPro" id="IPR020471">
    <property type="entry name" value="AKR"/>
</dbReference>
<proteinExistence type="predicted"/>
<gene>
    <name evidence="2" type="ORF">SAMN04488026_10314</name>
</gene>
<dbReference type="PANTHER" id="PTHR43638:SF3">
    <property type="entry name" value="ALDEHYDE REDUCTASE"/>
    <property type="match status" value="1"/>
</dbReference>
<dbReference type="EMBL" id="FNEK01000031">
    <property type="protein sequence ID" value="SDK09764.1"/>
    <property type="molecule type" value="Genomic_DNA"/>
</dbReference>
<evidence type="ECO:0000313" key="3">
    <source>
        <dbReference type="Proteomes" id="UP000199382"/>
    </source>
</evidence>
<dbReference type="OrthoDB" id="9768793at2"/>
<accession>A0A1G8Z565</accession>
<feature type="domain" description="NADP-dependent oxidoreductase" evidence="1">
    <location>
        <begin position="15"/>
        <end position="264"/>
    </location>
</feature>
<dbReference type="STRING" id="571298.SAMN04488026_10314"/>
<name>A0A1G8Z565_9RHOB</name>
<dbReference type="RefSeq" id="WP_093157660.1">
    <property type="nucleotide sequence ID" value="NZ_FNEK01000031.1"/>
</dbReference>
<protein>
    <submittedName>
        <fullName evidence="2">Aldo/keto reductase</fullName>
    </submittedName>
</protein>
<dbReference type="InterPro" id="IPR036812">
    <property type="entry name" value="NAD(P)_OxRdtase_dom_sf"/>
</dbReference>